<feature type="compositionally biased region" description="Basic and acidic residues" evidence="2">
    <location>
        <begin position="289"/>
        <end position="303"/>
    </location>
</feature>
<proteinExistence type="predicted"/>
<evidence type="ECO:0000256" key="1">
    <source>
        <dbReference type="SAM" id="Coils"/>
    </source>
</evidence>
<feature type="region of interest" description="Disordered" evidence="2">
    <location>
        <begin position="265"/>
        <end position="518"/>
    </location>
</feature>
<feature type="compositionally biased region" description="Polar residues" evidence="2">
    <location>
        <begin position="351"/>
        <end position="378"/>
    </location>
</feature>
<organism evidence="3 4">
    <name type="scientific">Heracleum sosnowskyi</name>
    <dbReference type="NCBI Taxonomy" id="360622"/>
    <lineage>
        <taxon>Eukaryota</taxon>
        <taxon>Viridiplantae</taxon>
        <taxon>Streptophyta</taxon>
        <taxon>Embryophyta</taxon>
        <taxon>Tracheophyta</taxon>
        <taxon>Spermatophyta</taxon>
        <taxon>Magnoliopsida</taxon>
        <taxon>eudicotyledons</taxon>
        <taxon>Gunneridae</taxon>
        <taxon>Pentapetalae</taxon>
        <taxon>asterids</taxon>
        <taxon>campanulids</taxon>
        <taxon>Apiales</taxon>
        <taxon>Apiaceae</taxon>
        <taxon>Apioideae</taxon>
        <taxon>apioid superclade</taxon>
        <taxon>Tordylieae</taxon>
        <taxon>Tordyliinae</taxon>
        <taxon>Heracleum</taxon>
    </lineage>
</organism>
<comment type="caution">
    <text evidence="3">The sequence shown here is derived from an EMBL/GenBank/DDBJ whole genome shotgun (WGS) entry which is preliminary data.</text>
</comment>
<reference evidence="3" key="1">
    <citation type="submission" date="2023-02" db="EMBL/GenBank/DDBJ databases">
        <title>Genome of toxic invasive species Heracleum sosnowskyi carries increased number of genes despite the absence of recent whole-genome duplications.</title>
        <authorList>
            <person name="Schelkunov M."/>
            <person name="Shtratnikova V."/>
            <person name="Makarenko M."/>
            <person name="Klepikova A."/>
            <person name="Omelchenko D."/>
            <person name="Novikova G."/>
            <person name="Obukhova E."/>
            <person name="Bogdanov V."/>
            <person name="Penin A."/>
            <person name="Logacheva M."/>
        </authorList>
    </citation>
    <scope>NUCLEOTIDE SEQUENCE</scope>
    <source>
        <strain evidence="3">Hsosn_3</strain>
        <tissue evidence="3">Leaf</tissue>
    </source>
</reference>
<sequence length="1797" mass="199278">MENKVGIEVGLKKCDSEPDSEEIDELFEILLDALDEIDEEKEAKAKEEEAKAQEEEKMLQALLKEEAEVINTALGITLEAGQRFTELANDDTLKKFFLKIGYAGPILEEGTTKWYPTGEMDRKHLRKEWSMILDVMVKVFSTKSTGWNGIPSYIKKLTHSLVHGYKVNVGALLMAHLTAAIGKKVSIYPRFLMMCINSFCDFNESAPRLEACSILKKNTHTLLSSQDLNAHIPLCFTQHMVDQVSNFDYPLPSGYDSFALENETELDPNSVNPHSTPYTQPRPSRLTKAQREALQESRKRPLEADVGDSSVSQEGDPAPSAANKEGSQTEPPVVPPEPKKKRARRTKTTVSQAAVSQQTVGTERDSNTSLDVPSQQGASIEIGMSPKAPCTESAQTHGSQPEIPPLEETHSELGHSEDFSTPIDGSHVSSVNQPPLSATLSTSSFPTHSFVSSPQPREGDNPNPSGFDHPSPIMDEPPSSGPQEPISQSEMNTTPPNTELGQSGILSENETTNTLSELQGASYLQDDAVTASVAVKDAGNVDVLDTAAVMGGEKDTVTPPPKVAVMPEPAVQTPTDSNIPDKDAVQSPQPDFDAVIIEDASDDDLPLAKLLKVHSKSTPSMHVSTAHTHASRLSEGVQKKREIKEQRGEHKNERQPNELAKGEGLEHVQRDIEGAHTVQALGLESQSVRGDEITQKHPESVRTPIASKPLSFPSPPRRLRYGGPSATYGNRISALEGQCATLNSKLDSLSQLVVDGFAATQLSIQFLTDLVAANSTKVEKVARSESLPIQESGGTQGEPVTVKTKGGAKRKAMSKGEQVKPSSGQPKDKAEELVEVDLDGERVLMSKATQDALQRRPASRHPILPPVVIREPTPETQETALQKKWREMEEQNKLGKGKGKLPESIHKGNTWSNGTEYDQEEANTLMVDYRESTLHNHDSEFSSLVEEAMNAPSNRPTNTTKLLKDQITSVSVMVNDEKRWAVSIYLTSGISYFITMQLLQNLPAKVLCALKGKIRATQTPFNEILDMQIQNLLTQKLPEVYTNPPSVFYRSVTKDGTRRNSFMNLVGTSRMETKSILKVLDGILSSKANPGRVPAVQEIYKMLVLRDKALGARMKELITRANAKRNDQGGSCLYDIPPHDDDDDDEDGEDEGGKASGNAGNAGGSNSGNTGIQSQNEGNEETPSQKKKDAGATDEEESRILEALEASILRCSIDCINAEKDDVTKGTVDKETVQEDAVKEDTVDKGAVKEGSVKNEAKAAVKPKRLKAKAKAWFTRQKPEGKHKYSGKEKATGFGRNLKKPIQSIPPNSLKVQQMQSWEIKSVEVKLDANQEATEYILWWEESRSTKVDKNFNLVSTSTSGRTSTLDKRRIDFFYLERMVELLESYENVPESVMEHILKYQADRDAEFYQKFGYNFADFDDADISTDLPASPIPYHWYYEFDDSPTEERKTQPTEEGQPKPSKRPDSSQYTQYQSELDKKEAELLERCKTANKAESEAPNYQTCMLENPLRIKHLKEEIYVCSLHKLKTTILKDLQYMVAGSIHPLEQICSDKIEELLERRKGEDSKLDKQRRMSLNAYRGSRFKLIHEELHFRSYPFDQEQWLNLRDASSLISPTIKKIIEEIEDAAVTPAEISLVEGLRTSLVEALRREEVTRQKRKSQANKITRRHNVACQDSIFTLTATLAEDYATATLALDSKLGNLDNTLCGELLLSPKAHSCDSKLYGQSNCLEKDPCSRYLSQSNPVTASMFKKQACCSIPKLHQVCKTTTEASSTAKQKRINSRARSSLYLMNCLSWK</sequence>
<feature type="compositionally biased region" description="Polar residues" evidence="2">
    <location>
        <begin position="427"/>
        <end position="455"/>
    </location>
</feature>
<feature type="coiled-coil region" evidence="1">
    <location>
        <begin position="23"/>
        <end position="65"/>
    </location>
</feature>
<feature type="region of interest" description="Disordered" evidence="2">
    <location>
        <begin position="552"/>
        <end position="588"/>
    </location>
</feature>
<feature type="region of interest" description="Disordered" evidence="2">
    <location>
        <begin position="689"/>
        <end position="717"/>
    </location>
</feature>
<feature type="region of interest" description="Disordered" evidence="2">
    <location>
        <begin position="783"/>
        <end position="831"/>
    </location>
</feature>
<feature type="compositionally biased region" description="Polar residues" evidence="2">
    <location>
        <begin position="617"/>
        <end position="628"/>
    </location>
</feature>
<evidence type="ECO:0000256" key="2">
    <source>
        <dbReference type="SAM" id="MobiDB-lite"/>
    </source>
</evidence>
<evidence type="ECO:0000313" key="4">
    <source>
        <dbReference type="Proteomes" id="UP001237642"/>
    </source>
</evidence>
<dbReference type="Proteomes" id="UP001237642">
    <property type="component" value="Unassembled WGS sequence"/>
</dbReference>
<feature type="compositionally biased region" description="Basic and acidic residues" evidence="2">
    <location>
        <begin position="637"/>
        <end position="664"/>
    </location>
</feature>
<feature type="region of interest" description="Disordered" evidence="2">
    <location>
        <begin position="1444"/>
        <end position="1471"/>
    </location>
</feature>
<name>A0AAD8IUU6_9APIA</name>
<dbReference type="EMBL" id="JAUIZM010000003">
    <property type="protein sequence ID" value="KAK1392559.1"/>
    <property type="molecule type" value="Genomic_DNA"/>
</dbReference>
<gene>
    <name evidence="3" type="ORF">POM88_011615</name>
</gene>
<keyword evidence="1" id="KW-0175">Coiled coil</keyword>
<keyword evidence="4" id="KW-1185">Reference proteome</keyword>
<evidence type="ECO:0000313" key="3">
    <source>
        <dbReference type="EMBL" id="KAK1392559.1"/>
    </source>
</evidence>
<feature type="region of interest" description="Disordered" evidence="2">
    <location>
        <begin position="617"/>
        <end position="664"/>
    </location>
</feature>
<feature type="compositionally biased region" description="Basic and acidic residues" evidence="2">
    <location>
        <begin position="407"/>
        <end position="418"/>
    </location>
</feature>
<feature type="region of interest" description="Disordered" evidence="2">
    <location>
        <begin position="893"/>
        <end position="915"/>
    </location>
</feature>
<protein>
    <submittedName>
        <fullName evidence="3">Uncharacterized protein</fullName>
    </submittedName>
</protein>
<feature type="compositionally biased region" description="Polar residues" evidence="2">
    <location>
        <begin position="481"/>
        <end position="518"/>
    </location>
</feature>
<accession>A0AAD8IUU6</accession>
<feature type="compositionally biased region" description="Basic and acidic residues" evidence="2">
    <location>
        <begin position="689"/>
        <end position="700"/>
    </location>
</feature>
<reference evidence="3" key="2">
    <citation type="submission" date="2023-05" db="EMBL/GenBank/DDBJ databases">
        <authorList>
            <person name="Schelkunov M.I."/>
        </authorList>
    </citation>
    <scope>NUCLEOTIDE SEQUENCE</scope>
    <source>
        <strain evidence="3">Hsosn_3</strain>
        <tissue evidence="3">Leaf</tissue>
    </source>
</reference>
<feature type="region of interest" description="Disordered" evidence="2">
    <location>
        <begin position="1127"/>
        <end position="1197"/>
    </location>
</feature>
<feature type="compositionally biased region" description="Polar residues" evidence="2">
    <location>
        <begin position="267"/>
        <end position="282"/>
    </location>
</feature>
<feature type="compositionally biased region" description="Acidic residues" evidence="2">
    <location>
        <begin position="1140"/>
        <end position="1150"/>
    </location>
</feature>